<dbReference type="RefSeq" id="WP_104829248.1">
    <property type="nucleotide sequence ID" value="NZ_PJCH01000005.1"/>
</dbReference>
<dbReference type="InterPro" id="IPR027417">
    <property type="entry name" value="P-loop_NTPase"/>
</dbReference>
<keyword evidence="1" id="KW-0547">Nucleotide-binding</keyword>
<protein>
    <submittedName>
        <fullName evidence="3">Cell division protein ZapE</fullName>
    </submittedName>
</protein>
<dbReference type="Proteomes" id="UP000239504">
    <property type="component" value="Unassembled WGS sequence"/>
</dbReference>
<dbReference type="GO" id="GO:0016887">
    <property type="term" value="F:ATP hydrolysis activity"/>
    <property type="evidence" value="ECO:0007669"/>
    <property type="project" value="InterPro"/>
</dbReference>
<dbReference type="GO" id="GO:0005737">
    <property type="term" value="C:cytoplasm"/>
    <property type="evidence" value="ECO:0007669"/>
    <property type="project" value="TreeGrafter"/>
</dbReference>
<name>A0A2S7K673_9PROT</name>
<evidence type="ECO:0000256" key="1">
    <source>
        <dbReference type="ARBA" id="ARBA00022741"/>
    </source>
</evidence>
<dbReference type="Gene3D" id="3.40.50.300">
    <property type="entry name" value="P-loop containing nucleotide triphosphate hydrolases"/>
    <property type="match status" value="1"/>
</dbReference>
<dbReference type="SUPFAM" id="SSF52540">
    <property type="entry name" value="P-loop containing nucleoside triphosphate hydrolases"/>
    <property type="match status" value="1"/>
</dbReference>
<organism evidence="3 4">
    <name type="scientific">Hyphococcus luteus</name>
    <dbReference type="NCBI Taxonomy" id="2058213"/>
    <lineage>
        <taxon>Bacteria</taxon>
        <taxon>Pseudomonadati</taxon>
        <taxon>Pseudomonadota</taxon>
        <taxon>Alphaproteobacteria</taxon>
        <taxon>Parvularculales</taxon>
        <taxon>Parvularculaceae</taxon>
        <taxon>Hyphococcus</taxon>
    </lineage>
</organism>
<dbReference type="OrthoDB" id="9774491at2"/>
<proteinExistence type="predicted"/>
<dbReference type="InterPro" id="IPR005654">
    <property type="entry name" value="ATPase_AFG1-like"/>
</dbReference>
<dbReference type="EMBL" id="PJCH01000005">
    <property type="protein sequence ID" value="PQA88003.1"/>
    <property type="molecule type" value="Genomic_DNA"/>
</dbReference>
<gene>
    <name evidence="3" type="ORF">CW354_06615</name>
</gene>
<evidence type="ECO:0000313" key="4">
    <source>
        <dbReference type="Proteomes" id="UP000239504"/>
    </source>
</evidence>
<dbReference type="PANTHER" id="PTHR12169:SF6">
    <property type="entry name" value="AFG1-LIKE ATPASE"/>
    <property type="match status" value="1"/>
</dbReference>
<keyword evidence="3" id="KW-0131">Cell cycle</keyword>
<dbReference type="NCBIfam" id="NF040713">
    <property type="entry name" value="ZapE"/>
    <property type="match status" value="1"/>
</dbReference>
<dbReference type="Pfam" id="PF03969">
    <property type="entry name" value="AFG1_ATPase"/>
    <property type="match status" value="1"/>
</dbReference>
<sequence>MRGPRPRYDALVEAGELANDPAQEAAADRLQTLHDALKGYKGPRNGWFGGRKDPPEGVYLWGGVGRGKTLLMDLFFNNTPFHRKRRAHFHEFMADAHERIAAWRALPAAEKKKHKAYDRASPDDPMPPVAHDLAREALLLCFDEFHVTDIADAMILGRLFTALLEHGVVVVATSNRTPDDLYKDGLNRQLFLPFIELLKSSLDILELQSAQDYRLAKLTAAPVYYAPLGPEADMAMDAAWTRMLSGGHERREDIALKGRKLIVPRAGRGAARFDFAELCERPLGASDYLALARRYGALFIDHIPIMGPDERNEAKRFSTLIDTLYDARVKLVCSADGEPDDLYRDGHGAFEFERTASRLMEMRTGDYLSAATAAPAERSE</sequence>
<dbReference type="GO" id="GO:0051301">
    <property type="term" value="P:cell division"/>
    <property type="evidence" value="ECO:0007669"/>
    <property type="project" value="UniProtKB-KW"/>
</dbReference>
<keyword evidence="4" id="KW-1185">Reference proteome</keyword>
<dbReference type="AlphaFoldDB" id="A0A2S7K673"/>
<evidence type="ECO:0000313" key="3">
    <source>
        <dbReference type="EMBL" id="PQA88003.1"/>
    </source>
</evidence>
<evidence type="ECO:0000256" key="2">
    <source>
        <dbReference type="ARBA" id="ARBA00022840"/>
    </source>
</evidence>
<keyword evidence="3" id="KW-0132">Cell division</keyword>
<accession>A0A2S7K673</accession>
<keyword evidence="2" id="KW-0067">ATP-binding</keyword>
<reference evidence="3 4" key="1">
    <citation type="submission" date="2017-12" db="EMBL/GenBank/DDBJ databases">
        <authorList>
            <person name="Hurst M.R.H."/>
        </authorList>
    </citation>
    <scope>NUCLEOTIDE SEQUENCE [LARGE SCALE GENOMIC DNA]</scope>
    <source>
        <strain evidence="3 4">SY-3-19</strain>
    </source>
</reference>
<dbReference type="GO" id="GO:0005524">
    <property type="term" value="F:ATP binding"/>
    <property type="evidence" value="ECO:0007669"/>
    <property type="project" value="UniProtKB-KW"/>
</dbReference>
<dbReference type="PANTHER" id="PTHR12169">
    <property type="entry name" value="ATPASE N2B"/>
    <property type="match status" value="1"/>
</dbReference>
<comment type="caution">
    <text evidence="3">The sequence shown here is derived from an EMBL/GenBank/DDBJ whole genome shotgun (WGS) entry which is preliminary data.</text>
</comment>